<feature type="transmembrane region" description="Helical" evidence="1">
    <location>
        <begin position="240"/>
        <end position="261"/>
    </location>
</feature>
<dbReference type="Proteomes" id="UP000659654">
    <property type="component" value="Unassembled WGS sequence"/>
</dbReference>
<organism evidence="4 6">
    <name type="scientific">Bursaphelenchus xylophilus</name>
    <name type="common">Pinewood nematode worm</name>
    <name type="synonym">Aphelenchoides xylophilus</name>
    <dbReference type="NCBI Taxonomy" id="6326"/>
    <lineage>
        <taxon>Eukaryota</taxon>
        <taxon>Metazoa</taxon>
        <taxon>Ecdysozoa</taxon>
        <taxon>Nematoda</taxon>
        <taxon>Chromadorea</taxon>
        <taxon>Rhabditida</taxon>
        <taxon>Tylenchina</taxon>
        <taxon>Tylenchomorpha</taxon>
        <taxon>Aphelenchoidea</taxon>
        <taxon>Aphelenchoididae</taxon>
        <taxon>Bursaphelenchus</taxon>
    </lineage>
</organism>
<dbReference type="EMBL" id="CAJFCV020000006">
    <property type="protein sequence ID" value="CAG9128140.1"/>
    <property type="molecule type" value="Genomic_DNA"/>
</dbReference>
<evidence type="ECO:0000313" key="5">
    <source>
        <dbReference type="Proteomes" id="UP000659654"/>
    </source>
</evidence>
<evidence type="ECO:0000313" key="3">
    <source>
        <dbReference type="EMBL" id="CAG9128140.1"/>
    </source>
</evidence>
<dbReference type="InterPro" id="IPR019425">
    <property type="entry name" value="7TM_GPCR_serpentine_rcpt_Srt"/>
</dbReference>
<proteinExistence type="predicted"/>
<dbReference type="Pfam" id="PF10321">
    <property type="entry name" value="7TM_GPCR_Srt"/>
    <property type="match status" value="1"/>
</dbReference>
<dbReference type="Proteomes" id="UP000095284">
    <property type="component" value="Unplaced"/>
</dbReference>
<evidence type="ECO:0000256" key="1">
    <source>
        <dbReference type="SAM" id="Phobius"/>
    </source>
</evidence>
<dbReference type="PANTHER" id="PTHR23021">
    <property type="entry name" value="SERPENTINE RECEPTOR, CLASS T"/>
    <property type="match status" value="1"/>
</dbReference>
<dbReference type="AlphaFoldDB" id="A0A1I7S6C5"/>
<evidence type="ECO:0000313" key="2">
    <source>
        <dbReference type="EMBL" id="CAD5233297.1"/>
    </source>
</evidence>
<keyword evidence="1" id="KW-1133">Transmembrane helix</keyword>
<protein>
    <submittedName>
        <fullName evidence="2">(pine wood nematode) hypothetical protein</fullName>
    </submittedName>
</protein>
<accession>A0A1I7S6C5</accession>
<sequence length="295" mass="34458">MNVYLFKPDEFNRLYNCSLYDTEIFPREERRLRVIGIMCLFSGIFSIVLYFFCIFAMLQRQLIKLPTYKLMLFMAFFHLYGCTLGGPFMAYLFYEGPVYCESPNFIYLVGSYGTATWIGGTITSTILSFNRCCEMYDHILAYWLFAGYRVFIWMAFPFTLFLYGLIFNLPLLFSGIGKSWYFNPHYKYIDDVDGVYVNRLHTLNNTVTVATQFVLSFTFAILYFGRIKSRKTKMTRTDKLMCLQVFIIGLFELSAGLIFLVQQHYELGFVLSLCAGMTYFGSQAICAVFEVEDKR</sequence>
<evidence type="ECO:0000313" key="6">
    <source>
        <dbReference type="WBParaSite" id="BXY_0856200.1"/>
    </source>
</evidence>
<feature type="transmembrane region" description="Helical" evidence="1">
    <location>
        <begin position="209"/>
        <end position="228"/>
    </location>
</feature>
<dbReference type="Proteomes" id="UP000582659">
    <property type="component" value="Unassembled WGS sequence"/>
</dbReference>
<evidence type="ECO:0000313" key="4">
    <source>
        <dbReference type="Proteomes" id="UP000095284"/>
    </source>
</evidence>
<feature type="transmembrane region" description="Helical" evidence="1">
    <location>
        <begin position="105"/>
        <end position="129"/>
    </location>
</feature>
<reference evidence="3" key="2">
    <citation type="submission" date="2020-08" db="EMBL/GenBank/DDBJ databases">
        <authorList>
            <person name="Kikuchi T."/>
        </authorList>
    </citation>
    <scope>NUCLEOTIDE SEQUENCE</scope>
    <source>
        <strain evidence="2">Ka4C1</strain>
    </source>
</reference>
<keyword evidence="1" id="KW-0812">Transmembrane</keyword>
<gene>
    <name evidence="2" type="ORF">BXYJ_LOCUS13388</name>
</gene>
<dbReference type="WBParaSite" id="BXY_0856200.1">
    <property type="protein sequence ID" value="BXY_0856200.1"/>
    <property type="gene ID" value="BXY_0856200"/>
</dbReference>
<dbReference type="OrthoDB" id="5842676at2759"/>
<dbReference type="Gene3D" id="1.20.1070.10">
    <property type="entry name" value="Rhodopsin 7-helix transmembrane proteins"/>
    <property type="match status" value="1"/>
</dbReference>
<reference evidence="6" key="1">
    <citation type="submission" date="2016-11" db="UniProtKB">
        <authorList>
            <consortium name="WormBaseParasite"/>
        </authorList>
    </citation>
    <scope>IDENTIFICATION</scope>
</reference>
<name>A0A1I7S6C5_BURXY</name>
<feature type="transmembrane region" description="Helical" evidence="1">
    <location>
        <begin position="34"/>
        <end position="58"/>
    </location>
</feature>
<feature type="transmembrane region" description="Helical" evidence="1">
    <location>
        <begin position="70"/>
        <end position="93"/>
    </location>
</feature>
<feature type="transmembrane region" description="Helical" evidence="1">
    <location>
        <begin position="150"/>
        <end position="173"/>
    </location>
</feature>
<dbReference type="SMR" id="A0A1I7S6C5"/>
<keyword evidence="5" id="KW-1185">Reference proteome</keyword>
<keyword evidence="1" id="KW-0472">Membrane</keyword>
<dbReference type="EMBL" id="CAJFDI010000006">
    <property type="protein sequence ID" value="CAD5233297.1"/>
    <property type="molecule type" value="Genomic_DNA"/>
</dbReference>
<feature type="transmembrane region" description="Helical" evidence="1">
    <location>
        <begin position="267"/>
        <end position="289"/>
    </location>
</feature>
<dbReference type="SUPFAM" id="SSF81321">
    <property type="entry name" value="Family A G protein-coupled receptor-like"/>
    <property type="match status" value="1"/>
</dbReference>